<keyword evidence="3" id="KW-0804">Transcription</keyword>
<proteinExistence type="predicted"/>
<reference evidence="7" key="1">
    <citation type="submission" date="2023-07" db="EMBL/GenBank/DDBJ databases">
        <title>30 novel species of actinomycetes from the DSMZ collection.</title>
        <authorList>
            <person name="Nouioui I."/>
        </authorList>
    </citation>
    <scope>NUCLEOTIDE SEQUENCE [LARGE SCALE GENOMIC DNA]</scope>
    <source>
        <strain evidence="7">DSM 46792</strain>
    </source>
</reference>
<keyword evidence="1" id="KW-0805">Transcription regulation</keyword>
<evidence type="ECO:0000256" key="4">
    <source>
        <dbReference type="PROSITE-ProRule" id="PRU00335"/>
    </source>
</evidence>
<dbReference type="Proteomes" id="UP001183222">
    <property type="component" value="Unassembled WGS sequence"/>
</dbReference>
<accession>A0ABU2KAX1</accession>
<comment type="caution">
    <text evidence="6">The sequence shown here is derived from an EMBL/GenBank/DDBJ whole genome shotgun (WGS) entry which is preliminary data.</text>
</comment>
<dbReference type="Pfam" id="PF00440">
    <property type="entry name" value="TetR_N"/>
    <property type="match status" value="1"/>
</dbReference>
<evidence type="ECO:0000256" key="3">
    <source>
        <dbReference type="ARBA" id="ARBA00023163"/>
    </source>
</evidence>
<evidence type="ECO:0000313" key="6">
    <source>
        <dbReference type="EMBL" id="MDT0277332.1"/>
    </source>
</evidence>
<dbReference type="SUPFAM" id="SSF46689">
    <property type="entry name" value="Homeodomain-like"/>
    <property type="match status" value="1"/>
</dbReference>
<evidence type="ECO:0000256" key="2">
    <source>
        <dbReference type="ARBA" id="ARBA00023125"/>
    </source>
</evidence>
<evidence type="ECO:0000313" key="7">
    <source>
        <dbReference type="Proteomes" id="UP001183222"/>
    </source>
</evidence>
<name>A0ABU2KAX1_9ACTN</name>
<gene>
    <name evidence="6" type="ORF">RM425_15610</name>
</gene>
<dbReference type="PRINTS" id="PR00455">
    <property type="entry name" value="HTHTETR"/>
</dbReference>
<dbReference type="InterPro" id="IPR009057">
    <property type="entry name" value="Homeodomain-like_sf"/>
</dbReference>
<keyword evidence="2 4" id="KW-0238">DNA-binding</keyword>
<dbReference type="PROSITE" id="PS50977">
    <property type="entry name" value="HTH_TETR_2"/>
    <property type="match status" value="1"/>
</dbReference>
<dbReference type="PANTHER" id="PTHR30055:SF234">
    <property type="entry name" value="HTH-TYPE TRANSCRIPTIONAL REGULATOR BETI"/>
    <property type="match status" value="1"/>
</dbReference>
<dbReference type="PANTHER" id="PTHR30055">
    <property type="entry name" value="HTH-TYPE TRANSCRIPTIONAL REGULATOR RUTR"/>
    <property type="match status" value="1"/>
</dbReference>
<dbReference type="InterPro" id="IPR050109">
    <property type="entry name" value="HTH-type_TetR-like_transc_reg"/>
</dbReference>
<evidence type="ECO:0000256" key="1">
    <source>
        <dbReference type="ARBA" id="ARBA00023015"/>
    </source>
</evidence>
<dbReference type="Gene3D" id="1.10.357.10">
    <property type="entry name" value="Tetracycline Repressor, domain 2"/>
    <property type="match status" value="1"/>
</dbReference>
<organism evidence="6 7">
    <name type="scientific">Blastococcus goldschmidtiae</name>
    <dbReference type="NCBI Taxonomy" id="3075546"/>
    <lineage>
        <taxon>Bacteria</taxon>
        <taxon>Bacillati</taxon>
        <taxon>Actinomycetota</taxon>
        <taxon>Actinomycetes</taxon>
        <taxon>Geodermatophilales</taxon>
        <taxon>Geodermatophilaceae</taxon>
        <taxon>Blastococcus</taxon>
    </lineage>
</organism>
<keyword evidence="7" id="KW-1185">Reference proteome</keyword>
<evidence type="ECO:0000259" key="5">
    <source>
        <dbReference type="PROSITE" id="PS50977"/>
    </source>
</evidence>
<dbReference type="EMBL" id="JAVREI010000012">
    <property type="protein sequence ID" value="MDT0277332.1"/>
    <property type="molecule type" value="Genomic_DNA"/>
</dbReference>
<feature type="domain" description="HTH tetR-type" evidence="5">
    <location>
        <begin position="13"/>
        <end position="73"/>
    </location>
</feature>
<feature type="DNA-binding region" description="H-T-H motif" evidence="4">
    <location>
        <begin position="36"/>
        <end position="55"/>
    </location>
</feature>
<sequence>MSDLVDRRAQKKALTRELVRTTAHRLFASRGFDAVTIADVAREADVAVQTVFNHFASKEDLFFDGRVPWVEGVADAVRHRAPGVGPLSALRAHLLEFMAGQLSSLDGPEERCYRATLDASDTLRTFERKLVFEAEHRLSDALLAAWQDPEDGGERAPLDPVISAPLTAAIWLAAVRVLIVENRVRVAQGMAPAEVAATVEVLGDRLLAHMQAGSGTFHGMITPARELPGDRQAG</sequence>
<dbReference type="InterPro" id="IPR001647">
    <property type="entry name" value="HTH_TetR"/>
</dbReference>
<dbReference type="RefSeq" id="WP_311346138.1">
    <property type="nucleotide sequence ID" value="NZ_JAVREI010000012.1"/>
</dbReference>
<protein>
    <submittedName>
        <fullName evidence="6">Helix-turn-helix domain-containing protein</fullName>
    </submittedName>
</protein>